<evidence type="ECO:0000256" key="1">
    <source>
        <dbReference type="SAM" id="Phobius"/>
    </source>
</evidence>
<keyword evidence="1" id="KW-1133">Transmembrane helix</keyword>
<feature type="transmembrane region" description="Helical" evidence="1">
    <location>
        <begin position="60"/>
        <end position="80"/>
    </location>
</feature>
<feature type="transmembrane region" description="Helical" evidence="1">
    <location>
        <begin position="86"/>
        <end position="111"/>
    </location>
</feature>
<evidence type="ECO:0000313" key="3">
    <source>
        <dbReference type="Proteomes" id="UP000294702"/>
    </source>
</evidence>
<dbReference type="AlphaFoldDB" id="A0A4R1FLZ1"/>
<sequence>MNKEDLRGAYHQAKHDEKSSNILFLEVFIISFALGFYFQSWYVGLVSFLLLCLSLAFKRLNIFLCVIFTLIWTFIGWYIGYAIDGMLAGILGGVFAFVIGCGIHISAFTYMMDFLKD</sequence>
<proteinExistence type="predicted"/>
<keyword evidence="1" id="KW-0812">Transmembrane</keyword>
<dbReference type="Proteomes" id="UP000294702">
    <property type="component" value="Unassembled WGS sequence"/>
</dbReference>
<feature type="transmembrane region" description="Helical" evidence="1">
    <location>
        <begin position="27"/>
        <end position="53"/>
    </location>
</feature>
<keyword evidence="3" id="KW-1185">Reference proteome</keyword>
<protein>
    <submittedName>
        <fullName evidence="2">Uncharacterized protein</fullName>
    </submittedName>
</protein>
<accession>A0A4R1FLZ1</accession>
<dbReference type="EMBL" id="SMFT01000005">
    <property type="protein sequence ID" value="TCJ95827.1"/>
    <property type="molecule type" value="Genomic_DNA"/>
</dbReference>
<reference evidence="2 3" key="1">
    <citation type="submission" date="2019-03" db="EMBL/GenBank/DDBJ databases">
        <title>Genomic Encyclopedia of Type Strains, Phase IV (KMG-IV): sequencing the most valuable type-strain genomes for metagenomic binning, comparative biology and taxonomic classification.</title>
        <authorList>
            <person name="Goeker M."/>
        </authorList>
    </citation>
    <scope>NUCLEOTIDE SEQUENCE [LARGE SCALE GENOMIC DNA]</scope>
    <source>
        <strain evidence="2 3">DSM 15534</strain>
    </source>
</reference>
<dbReference type="OrthoDB" id="3008506at2"/>
<organism evidence="2 3">
    <name type="scientific">Volucribacter psittacicida</name>
    <dbReference type="NCBI Taxonomy" id="203482"/>
    <lineage>
        <taxon>Bacteria</taxon>
        <taxon>Pseudomonadati</taxon>
        <taxon>Pseudomonadota</taxon>
        <taxon>Gammaproteobacteria</taxon>
        <taxon>Pasteurellales</taxon>
        <taxon>Pasteurellaceae</taxon>
        <taxon>Volucribacter</taxon>
    </lineage>
</organism>
<evidence type="ECO:0000313" key="2">
    <source>
        <dbReference type="EMBL" id="TCJ95827.1"/>
    </source>
</evidence>
<name>A0A4R1FLZ1_9PAST</name>
<gene>
    <name evidence="2" type="ORF">EV694_1827</name>
</gene>
<keyword evidence="1" id="KW-0472">Membrane</keyword>
<comment type="caution">
    <text evidence="2">The sequence shown here is derived from an EMBL/GenBank/DDBJ whole genome shotgun (WGS) entry which is preliminary data.</text>
</comment>
<dbReference type="RefSeq" id="WP_132691682.1">
    <property type="nucleotide sequence ID" value="NZ_SMFT01000005.1"/>
</dbReference>